<dbReference type="GO" id="GO:0005886">
    <property type="term" value="C:plasma membrane"/>
    <property type="evidence" value="ECO:0000318"/>
    <property type="project" value="GO_Central"/>
</dbReference>
<feature type="transmembrane region" description="Helical" evidence="5">
    <location>
        <begin position="272"/>
        <end position="293"/>
    </location>
</feature>
<evidence type="ECO:0000256" key="2">
    <source>
        <dbReference type="ARBA" id="ARBA00022692"/>
    </source>
</evidence>
<evidence type="ECO:0000313" key="7">
    <source>
        <dbReference type="Proteomes" id="UP000002149"/>
    </source>
</evidence>
<dbReference type="STRING" id="214684.Q5K8M9"/>
<proteinExistence type="predicted"/>
<feature type="transmembrane region" description="Helical" evidence="5">
    <location>
        <begin position="332"/>
        <end position="352"/>
    </location>
</feature>
<dbReference type="InParanoid" id="Q5K8M9"/>
<feature type="transmembrane region" description="Helical" evidence="5">
    <location>
        <begin position="65"/>
        <end position="86"/>
    </location>
</feature>
<feature type="transmembrane region" description="Helical" evidence="5">
    <location>
        <begin position="182"/>
        <end position="208"/>
    </location>
</feature>
<dbReference type="KEGG" id="cne:CNL05100"/>
<dbReference type="GO" id="GO:0000324">
    <property type="term" value="C:fungal-type vacuole"/>
    <property type="evidence" value="ECO:0000318"/>
    <property type="project" value="GO_Central"/>
</dbReference>
<dbReference type="AlphaFoldDB" id="Q5K8M9"/>
<organism evidence="6 7">
    <name type="scientific">Cryptococcus deneoformans (strain JEC21 / ATCC MYA-565)</name>
    <name type="common">Cryptococcus neoformans var. neoformans serotype D</name>
    <dbReference type="NCBI Taxonomy" id="214684"/>
    <lineage>
        <taxon>Eukaryota</taxon>
        <taxon>Fungi</taxon>
        <taxon>Dikarya</taxon>
        <taxon>Basidiomycota</taxon>
        <taxon>Agaricomycotina</taxon>
        <taxon>Tremellomycetes</taxon>
        <taxon>Tremellales</taxon>
        <taxon>Cryptococcaceae</taxon>
        <taxon>Cryptococcus</taxon>
        <taxon>Cryptococcus neoformans species complex</taxon>
    </lineage>
</organism>
<dbReference type="InterPro" id="IPR007568">
    <property type="entry name" value="RTA1"/>
</dbReference>
<feature type="transmembrane region" description="Helical" evidence="5">
    <location>
        <begin position="40"/>
        <end position="58"/>
    </location>
</feature>
<dbReference type="PANTHER" id="PTHR31465:SF9">
    <property type="entry name" value="SPHINGOID LONG-CHAIN BASE TRANSPORTER RSB1"/>
    <property type="match status" value="1"/>
</dbReference>
<dbReference type="RefSeq" id="XP_024513911.1">
    <property type="nucleotide sequence ID" value="XM_024658176.1"/>
</dbReference>
<keyword evidence="2 5" id="KW-0812">Transmembrane</keyword>
<evidence type="ECO:0000256" key="5">
    <source>
        <dbReference type="SAM" id="Phobius"/>
    </source>
</evidence>
<keyword evidence="7" id="KW-1185">Reference proteome</keyword>
<dbReference type="Proteomes" id="UP000002149">
    <property type="component" value="Chromosome 12"/>
</dbReference>
<feature type="transmembrane region" description="Helical" evidence="5">
    <location>
        <begin position="106"/>
        <end position="128"/>
    </location>
</feature>
<evidence type="ECO:0000256" key="1">
    <source>
        <dbReference type="ARBA" id="ARBA00004141"/>
    </source>
</evidence>
<dbReference type="EMBL" id="AE017352">
    <property type="protein sequence ID" value="AAW46710.2"/>
    <property type="molecule type" value="Genomic_DNA"/>
</dbReference>
<keyword evidence="3 5" id="KW-1133">Transmembrane helix</keyword>
<dbReference type="HOGENOM" id="CLU_973232_0_0_1"/>
<dbReference type="GeneID" id="3254999"/>
<sequence>MLDCITPGWCNYDVGSVNTVTGKVVWQGYMYKPSLAASETYLPLFTIITAILVVLTFYRRIWWAIYTILCGAVLEVLGWAGRYMSASSIQWDPSNGGQWTTDSNGFIMQIVCLIIGPTFFSAANYIILGRVVRRTGSNYSSITPSSFSVMFTITDFFCLLVQCAGGGLVGTADTDSGMQNGLYVMAAGVLAQLAVTLAYIFMLSEFIYRHARSKKASRQYDLLAWAKICCCCCSKRKRQSVDSSHRMDDANKTEAGFTASNEGEQEGEDRKFVNLVLCTLIVATVLIVVRYVLCQFALETLLHLFFTRRSVYRCIEMLNFQPNHPGAYGDQTLFLVLDSAFMLALLIVYALIHPGWILARTLGLSRPVV</sequence>
<gene>
    <name evidence="6" type="ordered locus">CNL05100</name>
</gene>
<evidence type="ECO:0008006" key="8">
    <source>
        <dbReference type="Google" id="ProtNLM"/>
    </source>
</evidence>
<dbReference type="Pfam" id="PF04479">
    <property type="entry name" value="RTA1"/>
    <property type="match status" value="1"/>
</dbReference>
<dbReference type="PaxDb" id="214684-Q5K8M9"/>
<feature type="transmembrane region" description="Helical" evidence="5">
    <location>
        <begin position="149"/>
        <end position="170"/>
    </location>
</feature>
<comment type="subcellular location">
    <subcellularLocation>
        <location evidence="1">Membrane</location>
        <topology evidence="1">Multi-pass membrane protein</topology>
    </subcellularLocation>
</comment>
<name>Q5K8M9_CRYD1</name>
<evidence type="ECO:0000256" key="3">
    <source>
        <dbReference type="ARBA" id="ARBA00022989"/>
    </source>
</evidence>
<evidence type="ECO:0000313" key="6">
    <source>
        <dbReference type="EMBL" id="AAW46710.2"/>
    </source>
</evidence>
<keyword evidence="4 5" id="KW-0472">Membrane</keyword>
<dbReference type="VEuPathDB" id="FungiDB:CNL05100"/>
<dbReference type="OrthoDB" id="3358017at2759"/>
<accession>Q5K8M9</accession>
<protein>
    <recommendedName>
        <fullName evidence="8">Phospholipid-translocating ATPase</fullName>
    </recommendedName>
</protein>
<dbReference type="PANTHER" id="PTHR31465">
    <property type="entry name" value="PROTEIN RTA1-RELATED"/>
    <property type="match status" value="1"/>
</dbReference>
<reference evidence="6 7" key="1">
    <citation type="journal article" date="2005" name="Science">
        <title>The genome of the basidiomycetous yeast and human pathogen Cryptococcus neoformans.</title>
        <authorList>
            <person name="Loftus B.J."/>
            <person name="Fung E."/>
            <person name="Roncaglia P."/>
            <person name="Rowley D."/>
            <person name="Amedeo P."/>
            <person name="Bruno D."/>
            <person name="Vamathevan J."/>
            <person name="Miranda M."/>
            <person name="Anderson I.J."/>
            <person name="Fraser J.A."/>
            <person name="Allen J.E."/>
            <person name="Bosdet I.E."/>
            <person name="Brent M.R."/>
            <person name="Chiu R."/>
            <person name="Doering T.L."/>
            <person name="Donlin M.J."/>
            <person name="D'Souza C.A."/>
            <person name="Fox D.S."/>
            <person name="Grinberg V."/>
            <person name="Fu J."/>
            <person name="Fukushima M."/>
            <person name="Haas B.J."/>
            <person name="Huang J.C."/>
            <person name="Janbon G."/>
            <person name="Jones S.J."/>
            <person name="Koo H.L."/>
            <person name="Krzywinski M.I."/>
            <person name="Kwon-Chung J.K."/>
            <person name="Lengeler K.B."/>
            <person name="Maiti R."/>
            <person name="Marra M.A."/>
            <person name="Marra R.E."/>
            <person name="Mathewson C.A."/>
            <person name="Mitchell T.G."/>
            <person name="Pertea M."/>
            <person name="Riggs F.R."/>
            <person name="Salzberg S.L."/>
            <person name="Schein J.E."/>
            <person name="Shvartsbeyn A."/>
            <person name="Shin H."/>
            <person name="Shumway M."/>
            <person name="Specht C.A."/>
            <person name="Suh B.B."/>
            <person name="Tenney A."/>
            <person name="Utterback T.R."/>
            <person name="Wickes B.L."/>
            <person name="Wortman J.R."/>
            <person name="Wye N.H."/>
            <person name="Kronstad J.W."/>
            <person name="Lodge J.K."/>
            <person name="Heitman J."/>
            <person name="Davis R.W."/>
            <person name="Fraser C.M."/>
            <person name="Hyman R.W."/>
        </authorList>
    </citation>
    <scope>NUCLEOTIDE SEQUENCE [LARGE SCALE GENOMIC DNA]</scope>
    <source>
        <strain evidence="7">JEC21 / ATCC MYA-565</strain>
    </source>
</reference>
<evidence type="ECO:0000256" key="4">
    <source>
        <dbReference type="ARBA" id="ARBA00023136"/>
    </source>
</evidence>